<evidence type="ECO:0000313" key="1">
    <source>
        <dbReference type="EMBL" id="KAI4336776.1"/>
    </source>
</evidence>
<evidence type="ECO:0000313" key="2">
    <source>
        <dbReference type="Proteomes" id="UP000828941"/>
    </source>
</evidence>
<sequence length="334" mass="37070">MKQSIGNGHAMLTADEIEVAEILVHLPNLILESESRRQFPFSWGFKKRRSAIDVSPVPAPSLRGLRLSASPAPSPSPLHRATCGFVGPSCDTQAPPLVKPEATSPATPLSFSPSESDEKPILLKRRTPLNRKREEYLKIIHELTERRDLLRAEVENVKRYYDELKIFNLKLKARKKELNAGPKRENPYLENGLPLPLAHYNSVNVSSSSDVENQVHHHQQQLSSSQNYLSPVFNQTCGISQTSGRVQCGYSQPTTSLPSSLGVVNGNLVGPIGIPDLNVSLEESIAADPCQPLDLSMGNKNLNRAMAAQARQKRIQIYRVKNPIGISKPRYSYR</sequence>
<gene>
    <name evidence="1" type="ORF">L6164_015258</name>
</gene>
<protein>
    <submittedName>
        <fullName evidence="1">Uncharacterized protein</fullName>
    </submittedName>
</protein>
<keyword evidence="2" id="KW-1185">Reference proteome</keyword>
<name>A0ACB9NLB6_BAUVA</name>
<accession>A0ACB9NLB6</accession>
<reference evidence="1 2" key="1">
    <citation type="journal article" date="2022" name="DNA Res.">
        <title>Chromosomal-level genome assembly of the orchid tree Bauhinia variegata (Leguminosae; Cercidoideae) supports the allotetraploid origin hypothesis of Bauhinia.</title>
        <authorList>
            <person name="Zhong Y."/>
            <person name="Chen Y."/>
            <person name="Zheng D."/>
            <person name="Pang J."/>
            <person name="Liu Y."/>
            <person name="Luo S."/>
            <person name="Meng S."/>
            <person name="Qian L."/>
            <person name="Wei D."/>
            <person name="Dai S."/>
            <person name="Zhou R."/>
        </authorList>
    </citation>
    <scope>NUCLEOTIDE SEQUENCE [LARGE SCALE GENOMIC DNA]</scope>
    <source>
        <strain evidence="1">BV-YZ2020</strain>
    </source>
</reference>
<comment type="caution">
    <text evidence="1">The sequence shown here is derived from an EMBL/GenBank/DDBJ whole genome shotgun (WGS) entry which is preliminary data.</text>
</comment>
<dbReference type="Proteomes" id="UP000828941">
    <property type="component" value="Chromosome 6"/>
</dbReference>
<proteinExistence type="predicted"/>
<dbReference type="EMBL" id="CM039431">
    <property type="protein sequence ID" value="KAI4336776.1"/>
    <property type="molecule type" value="Genomic_DNA"/>
</dbReference>
<organism evidence="1 2">
    <name type="scientific">Bauhinia variegata</name>
    <name type="common">Purple orchid tree</name>
    <name type="synonym">Phanera variegata</name>
    <dbReference type="NCBI Taxonomy" id="167791"/>
    <lineage>
        <taxon>Eukaryota</taxon>
        <taxon>Viridiplantae</taxon>
        <taxon>Streptophyta</taxon>
        <taxon>Embryophyta</taxon>
        <taxon>Tracheophyta</taxon>
        <taxon>Spermatophyta</taxon>
        <taxon>Magnoliopsida</taxon>
        <taxon>eudicotyledons</taxon>
        <taxon>Gunneridae</taxon>
        <taxon>Pentapetalae</taxon>
        <taxon>rosids</taxon>
        <taxon>fabids</taxon>
        <taxon>Fabales</taxon>
        <taxon>Fabaceae</taxon>
        <taxon>Cercidoideae</taxon>
        <taxon>Cercideae</taxon>
        <taxon>Bauhiniinae</taxon>
        <taxon>Bauhinia</taxon>
    </lineage>
</organism>